<name>A0A921E8S3_9BACT</name>
<protein>
    <submittedName>
        <fullName evidence="1">Uncharacterized protein</fullName>
    </submittedName>
</protein>
<organism evidence="1 2">
    <name type="scientific">Candidatus Amulumruptor caecigallinarius</name>
    <dbReference type="NCBI Taxonomy" id="2109911"/>
    <lineage>
        <taxon>Bacteria</taxon>
        <taxon>Pseudomonadati</taxon>
        <taxon>Bacteroidota</taxon>
        <taxon>Bacteroidia</taxon>
        <taxon>Bacteroidales</taxon>
        <taxon>Muribaculaceae</taxon>
        <taxon>Candidatus Amulumruptor</taxon>
    </lineage>
</organism>
<evidence type="ECO:0000313" key="1">
    <source>
        <dbReference type="EMBL" id="HJE39593.1"/>
    </source>
</evidence>
<sequence>MKKTIRLCFNARLLCTNEKALKNVCALLTELEDKGYIENGKVVFDEMQENEVSEIFNRHLNPKTNTPIK</sequence>
<reference evidence="1" key="2">
    <citation type="submission" date="2021-09" db="EMBL/GenBank/DDBJ databases">
        <authorList>
            <person name="Gilroy R."/>
        </authorList>
    </citation>
    <scope>NUCLEOTIDE SEQUENCE</scope>
    <source>
        <strain evidence="1">4100</strain>
    </source>
</reference>
<gene>
    <name evidence="1" type="ORF">K8V47_07555</name>
</gene>
<dbReference type="AlphaFoldDB" id="A0A921E8S3"/>
<accession>A0A921E8S3</accession>
<comment type="caution">
    <text evidence="1">The sequence shown here is derived from an EMBL/GenBank/DDBJ whole genome shotgun (WGS) entry which is preliminary data.</text>
</comment>
<reference evidence="1" key="1">
    <citation type="journal article" date="2021" name="PeerJ">
        <title>Extensive microbial diversity within the chicken gut microbiome revealed by metagenomics and culture.</title>
        <authorList>
            <person name="Gilroy R."/>
            <person name="Ravi A."/>
            <person name="Getino M."/>
            <person name="Pursley I."/>
            <person name="Horton D.L."/>
            <person name="Alikhan N.F."/>
            <person name="Baker D."/>
            <person name="Gharbi K."/>
            <person name="Hall N."/>
            <person name="Watson M."/>
            <person name="Adriaenssens E.M."/>
            <person name="Foster-Nyarko E."/>
            <person name="Jarju S."/>
            <person name="Secka A."/>
            <person name="Antonio M."/>
            <person name="Oren A."/>
            <person name="Chaudhuri R.R."/>
            <person name="La Ragione R."/>
            <person name="Hildebrand F."/>
            <person name="Pallen M.J."/>
        </authorList>
    </citation>
    <scope>NUCLEOTIDE SEQUENCE</scope>
    <source>
        <strain evidence="1">4100</strain>
    </source>
</reference>
<dbReference type="Proteomes" id="UP000711407">
    <property type="component" value="Unassembled WGS sequence"/>
</dbReference>
<dbReference type="EMBL" id="DYXT01000039">
    <property type="protein sequence ID" value="HJE39593.1"/>
    <property type="molecule type" value="Genomic_DNA"/>
</dbReference>
<evidence type="ECO:0000313" key="2">
    <source>
        <dbReference type="Proteomes" id="UP000711407"/>
    </source>
</evidence>
<proteinExistence type="predicted"/>